<feature type="compositionally biased region" description="Basic and acidic residues" evidence="1">
    <location>
        <begin position="89"/>
        <end position="113"/>
    </location>
</feature>
<evidence type="ECO:0000313" key="2">
    <source>
        <dbReference type="EMBL" id="KAK1623129.1"/>
    </source>
</evidence>
<name>A0AAJ0E8R1_9PEZI</name>
<reference evidence="2" key="1">
    <citation type="submission" date="2021-06" db="EMBL/GenBank/DDBJ databases">
        <title>Comparative genomics, transcriptomics and evolutionary studies reveal genomic signatures of adaptation to plant cell wall in hemibiotrophic fungi.</title>
        <authorList>
            <consortium name="DOE Joint Genome Institute"/>
            <person name="Baroncelli R."/>
            <person name="Diaz J.F."/>
            <person name="Benocci T."/>
            <person name="Peng M."/>
            <person name="Battaglia E."/>
            <person name="Haridas S."/>
            <person name="Andreopoulos W."/>
            <person name="Labutti K."/>
            <person name="Pangilinan J."/>
            <person name="Floch G.L."/>
            <person name="Makela M.R."/>
            <person name="Henrissat B."/>
            <person name="Grigoriev I.V."/>
            <person name="Crouch J.A."/>
            <person name="De Vries R.P."/>
            <person name="Sukno S.A."/>
            <person name="Thon M.R."/>
        </authorList>
    </citation>
    <scope>NUCLEOTIDE SEQUENCE</scope>
    <source>
        <strain evidence="2">CBS 102054</strain>
    </source>
</reference>
<evidence type="ECO:0000256" key="1">
    <source>
        <dbReference type="SAM" id="MobiDB-lite"/>
    </source>
</evidence>
<organism evidence="2 3">
    <name type="scientific">Colletotrichum phormii</name>
    <dbReference type="NCBI Taxonomy" id="359342"/>
    <lineage>
        <taxon>Eukaryota</taxon>
        <taxon>Fungi</taxon>
        <taxon>Dikarya</taxon>
        <taxon>Ascomycota</taxon>
        <taxon>Pezizomycotina</taxon>
        <taxon>Sordariomycetes</taxon>
        <taxon>Hypocreomycetidae</taxon>
        <taxon>Glomerellales</taxon>
        <taxon>Glomerellaceae</taxon>
        <taxon>Colletotrichum</taxon>
        <taxon>Colletotrichum acutatum species complex</taxon>
    </lineage>
</organism>
<dbReference type="RefSeq" id="XP_060439124.1">
    <property type="nucleotide sequence ID" value="XM_060581815.1"/>
</dbReference>
<dbReference type="GeneID" id="85466677"/>
<feature type="region of interest" description="Disordered" evidence="1">
    <location>
        <begin position="1"/>
        <end position="113"/>
    </location>
</feature>
<gene>
    <name evidence="2" type="ORF">BDP81DRAFT_139515</name>
</gene>
<dbReference type="AlphaFoldDB" id="A0AAJ0E8R1"/>
<accession>A0AAJ0E8R1</accession>
<protein>
    <submittedName>
        <fullName evidence="2">Uncharacterized protein</fullName>
    </submittedName>
</protein>
<dbReference type="EMBL" id="JAHMHQ010000031">
    <property type="protein sequence ID" value="KAK1623129.1"/>
    <property type="molecule type" value="Genomic_DNA"/>
</dbReference>
<proteinExistence type="predicted"/>
<keyword evidence="3" id="KW-1185">Reference proteome</keyword>
<evidence type="ECO:0000313" key="3">
    <source>
        <dbReference type="Proteomes" id="UP001243989"/>
    </source>
</evidence>
<comment type="caution">
    <text evidence="2">The sequence shown here is derived from an EMBL/GenBank/DDBJ whole genome shotgun (WGS) entry which is preliminary data.</text>
</comment>
<dbReference type="Proteomes" id="UP001243989">
    <property type="component" value="Unassembled WGS sequence"/>
</dbReference>
<sequence>MLPCPATRWPSSDRYRKVPLQHGAGKKLPAPAPASQPAQPSNKLSPVLAQRLHQQEEQQPAGEKEAAVLRSNSKHQVGPGQSPRKRREEKRGKERRGGERRGEERRGEERKGKEKVCCPAALFCPAKPSLLLGRAPSRVWSVHQEACLVYESSPIRHSIISSPAIATL</sequence>